<dbReference type="OMA" id="HFYAYMK"/>
<name>A0A0N1II47_LEPSE</name>
<protein>
    <recommendedName>
        <fullName evidence="1">PIN domain-containing protein</fullName>
    </recommendedName>
</protein>
<dbReference type="OrthoDB" id="270286at2759"/>
<dbReference type="InterPro" id="IPR002716">
    <property type="entry name" value="PIN_dom"/>
</dbReference>
<evidence type="ECO:0000313" key="3">
    <source>
        <dbReference type="Proteomes" id="UP000038009"/>
    </source>
</evidence>
<evidence type="ECO:0000313" key="2">
    <source>
        <dbReference type="EMBL" id="KPI84411.1"/>
    </source>
</evidence>
<sequence length="556" mass="62510">MRGASQPLSPLLLAASRSQSWADVLRAYSQCHTYLHNSYQPTTAELQYGLARMDNAWSLTLFYYGLIKGSTTSATPDSSLVATMLRRYKELNYMKGLTRIIEEDVDGATLDGAKAKITLASFTGMWEVALSTLMKQPKLKHNHSFRRSVLATLSANNQWELALQVLRSPPAMELHPAVVRPLVRCFGRLHQSDKALRLAAASLAAGYAFDTTLLSALLVTLQETNQWSAALGAAQSMQLFSATRAEGRKNSHLFNQLVNCLYEADLYSDYTLDEVVRDVLNRTNPREGVVAGRGPKEKQFRLRLHAEIFQKFQGVLLPLSQLYSKIIRIPRWYSRSIANIVDTAVKDTSVILVIDTNFLLHLVHKNLSPEHFYAYMKRQYPDLQAYGFATIVIPFTVLQEAYTLIWNGREHIPLPIKARLWSRINTIVEQPHVYALSLAGEFPSISLGILPKMAYSNMPGNVAGVFQHDPDLRILNVCVSLQHYLRVVKITENLGGVPPLEGIALFALLKYHVRRYCNTVKGCCVDRLLLCTMDRRMSRAAEQLGIRVFPSISNTP</sequence>
<dbReference type="InterPro" id="IPR011990">
    <property type="entry name" value="TPR-like_helical_dom_sf"/>
</dbReference>
<dbReference type="AlphaFoldDB" id="A0A0N1II47"/>
<dbReference type="Gene3D" id="1.25.40.10">
    <property type="entry name" value="Tetratricopeptide repeat domain"/>
    <property type="match status" value="1"/>
</dbReference>
<dbReference type="Pfam" id="PF13638">
    <property type="entry name" value="PIN_4"/>
    <property type="match status" value="1"/>
</dbReference>
<organism evidence="2 3">
    <name type="scientific">Leptomonas seymouri</name>
    <dbReference type="NCBI Taxonomy" id="5684"/>
    <lineage>
        <taxon>Eukaryota</taxon>
        <taxon>Discoba</taxon>
        <taxon>Euglenozoa</taxon>
        <taxon>Kinetoplastea</taxon>
        <taxon>Metakinetoplastina</taxon>
        <taxon>Trypanosomatida</taxon>
        <taxon>Trypanosomatidae</taxon>
        <taxon>Leishmaniinae</taxon>
        <taxon>Leptomonas</taxon>
    </lineage>
</organism>
<evidence type="ECO:0000259" key="1">
    <source>
        <dbReference type="Pfam" id="PF13638"/>
    </source>
</evidence>
<feature type="domain" description="PIN" evidence="1">
    <location>
        <begin position="352"/>
        <end position="548"/>
    </location>
</feature>
<reference evidence="2 3" key="1">
    <citation type="journal article" date="2015" name="PLoS Pathog.">
        <title>Leptomonas seymouri: Adaptations to the Dixenous Life Cycle Analyzed by Genome Sequencing, Transcriptome Profiling and Co-infection with Leishmania donovani.</title>
        <authorList>
            <person name="Kraeva N."/>
            <person name="Butenko A."/>
            <person name="Hlavacova J."/>
            <person name="Kostygov A."/>
            <person name="Myskova J."/>
            <person name="Grybchuk D."/>
            <person name="Lestinova T."/>
            <person name="Votypka J."/>
            <person name="Volf P."/>
            <person name="Opperdoes F."/>
            <person name="Flegontov P."/>
            <person name="Lukes J."/>
            <person name="Yurchenko V."/>
        </authorList>
    </citation>
    <scope>NUCLEOTIDE SEQUENCE [LARGE SCALE GENOMIC DNA]</scope>
    <source>
        <strain evidence="2 3">ATCC 30220</strain>
    </source>
</reference>
<accession>A0A0N1II47</accession>
<dbReference type="EMBL" id="LJSK01000261">
    <property type="protein sequence ID" value="KPI84411.1"/>
    <property type="molecule type" value="Genomic_DNA"/>
</dbReference>
<dbReference type="VEuPathDB" id="TriTrypDB:Lsey_0261_0060"/>
<dbReference type="Proteomes" id="UP000038009">
    <property type="component" value="Unassembled WGS sequence"/>
</dbReference>
<proteinExistence type="predicted"/>
<gene>
    <name evidence="2" type="ORF">ABL78_6537</name>
</gene>
<keyword evidence="3" id="KW-1185">Reference proteome</keyword>
<comment type="caution">
    <text evidence="2">The sequence shown here is derived from an EMBL/GenBank/DDBJ whole genome shotgun (WGS) entry which is preliminary data.</text>
</comment>